<reference evidence="1" key="1">
    <citation type="submission" date="2023-04" db="EMBL/GenBank/DDBJ databases">
        <title>A chromosome-level genome assembly of the parasitoid wasp Eretmocerus hayati.</title>
        <authorList>
            <person name="Zhong Y."/>
            <person name="Liu S."/>
            <person name="Liu Y."/>
        </authorList>
    </citation>
    <scope>NUCLEOTIDE SEQUENCE</scope>
    <source>
        <strain evidence="1">ZJU_SS_LIU_2023</strain>
    </source>
</reference>
<evidence type="ECO:0000313" key="2">
    <source>
        <dbReference type="Proteomes" id="UP001239111"/>
    </source>
</evidence>
<sequence length="203" mass="22556">MANEVRPGQKLKGRNIRAPSGASRNAPSNKLSLRQNPCKPSCSPGRDELEVKGSMMQDGEKHLGTVPPQESTVETTNKDTLNVICGQQELDPFCFKLSMARDKKFCTAADKNHQCGRRHEAQIEIGLRSKVQNELKWLGTQLSQKIMGQIAQTVSACRNCTGRLCSMHAWDFEWAWPNIWNSQRNVGESSDNVGQLNNCVTGV</sequence>
<gene>
    <name evidence="1" type="ORF">QAD02_017969</name>
</gene>
<proteinExistence type="predicted"/>
<dbReference type="EMBL" id="CM056741">
    <property type="protein sequence ID" value="KAJ8682177.1"/>
    <property type="molecule type" value="Genomic_DNA"/>
</dbReference>
<protein>
    <submittedName>
        <fullName evidence="1">Uncharacterized protein</fullName>
    </submittedName>
</protein>
<accession>A0ACC2PFR2</accession>
<keyword evidence="2" id="KW-1185">Reference proteome</keyword>
<dbReference type="Proteomes" id="UP001239111">
    <property type="component" value="Chromosome 1"/>
</dbReference>
<comment type="caution">
    <text evidence="1">The sequence shown here is derived from an EMBL/GenBank/DDBJ whole genome shotgun (WGS) entry which is preliminary data.</text>
</comment>
<name>A0ACC2PFR2_9HYME</name>
<organism evidence="1 2">
    <name type="scientific">Eretmocerus hayati</name>
    <dbReference type="NCBI Taxonomy" id="131215"/>
    <lineage>
        <taxon>Eukaryota</taxon>
        <taxon>Metazoa</taxon>
        <taxon>Ecdysozoa</taxon>
        <taxon>Arthropoda</taxon>
        <taxon>Hexapoda</taxon>
        <taxon>Insecta</taxon>
        <taxon>Pterygota</taxon>
        <taxon>Neoptera</taxon>
        <taxon>Endopterygota</taxon>
        <taxon>Hymenoptera</taxon>
        <taxon>Apocrita</taxon>
        <taxon>Proctotrupomorpha</taxon>
        <taxon>Chalcidoidea</taxon>
        <taxon>Aphelinidae</taxon>
        <taxon>Aphelininae</taxon>
        <taxon>Eretmocerus</taxon>
    </lineage>
</organism>
<evidence type="ECO:0000313" key="1">
    <source>
        <dbReference type="EMBL" id="KAJ8682177.1"/>
    </source>
</evidence>